<protein>
    <submittedName>
        <fullName evidence="4">Uncharacterized protein</fullName>
    </submittedName>
</protein>
<feature type="region of interest" description="Disordered" evidence="2">
    <location>
        <begin position="1"/>
        <end position="44"/>
    </location>
</feature>
<sequence length="307" mass="34788">MENQPVSVDNSAQEQSQSVLHGSAGGGQHLHNTSTATSQLQGEVSQMRATLTVAKESRKRSELDAQLLANRIALLKQEEEKAWKKIQETRRKAEQINTLRAENEAKVIAKEQMHKKKWEAARASQARNAFMKDKAKQQREATRSAMLESKRHLVREGREEQMKLERQRQEKWMRDMGANTSRATAIRSQRDNAKKRIEQEKFRKLESCRMDYENKVQQEETLRAHTEALVSAMEKEEMELIQRLQNTQNIQRSAYQELENALGKSARAPPTSRGEGAMQESYKGSGIKGAASSSMTAASPQVKDPAA</sequence>
<keyword evidence="1" id="KW-0175">Coiled coil</keyword>
<accession>A0A7J6LFI4</accession>
<dbReference type="OrthoDB" id="438330at2759"/>
<dbReference type="Proteomes" id="UP000572268">
    <property type="component" value="Unassembled WGS sequence"/>
</dbReference>
<proteinExistence type="predicted"/>
<name>A0A7J6LFI4_PEROL</name>
<comment type="caution">
    <text evidence="4">The sequence shown here is derived from an EMBL/GenBank/DDBJ whole genome shotgun (WGS) entry which is preliminary data.</text>
</comment>
<feature type="compositionally biased region" description="Polar residues" evidence="2">
    <location>
        <begin position="30"/>
        <end position="44"/>
    </location>
</feature>
<gene>
    <name evidence="3" type="ORF">FOL46_008875</name>
    <name evidence="4" type="ORF">FOZ61_006066</name>
</gene>
<feature type="coiled-coil region" evidence="1">
    <location>
        <begin position="58"/>
        <end position="106"/>
    </location>
</feature>
<feature type="region of interest" description="Disordered" evidence="2">
    <location>
        <begin position="261"/>
        <end position="307"/>
    </location>
</feature>
<evidence type="ECO:0000256" key="1">
    <source>
        <dbReference type="SAM" id="Coils"/>
    </source>
</evidence>
<evidence type="ECO:0000313" key="3">
    <source>
        <dbReference type="EMBL" id="KAF4654084.1"/>
    </source>
</evidence>
<dbReference type="PANTHER" id="PTHR37473">
    <property type="entry name" value="EF-HAND DOMAIN-CONTAINING PROTEIN"/>
    <property type="match status" value="1"/>
</dbReference>
<evidence type="ECO:0000313" key="4">
    <source>
        <dbReference type="EMBL" id="KAF4657770.1"/>
    </source>
</evidence>
<feature type="coiled-coil region" evidence="1">
    <location>
        <begin position="230"/>
        <end position="261"/>
    </location>
</feature>
<feature type="compositionally biased region" description="Low complexity" evidence="2">
    <location>
        <begin position="281"/>
        <end position="294"/>
    </location>
</feature>
<dbReference type="Proteomes" id="UP000570595">
    <property type="component" value="Unassembled WGS sequence"/>
</dbReference>
<dbReference type="PANTHER" id="PTHR37473:SF1">
    <property type="entry name" value="EF-HAND DOMAIN-CONTAINING PROTEIN"/>
    <property type="match status" value="1"/>
</dbReference>
<dbReference type="EMBL" id="JABANN010000749">
    <property type="protein sequence ID" value="KAF4654084.1"/>
    <property type="molecule type" value="Genomic_DNA"/>
</dbReference>
<evidence type="ECO:0000256" key="2">
    <source>
        <dbReference type="SAM" id="MobiDB-lite"/>
    </source>
</evidence>
<evidence type="ECO:0000313" key="6">
    <source>
        <dbReference type="Proteomes" id="UP000572268"/>
    </source>
</evidence>
<reference evidence="5 6" key="1">
    <citation type="submission" date="2020-04" db="EMBL/GenBank/DDBJ databases">
        <title>Perkinsus olseni comparative genomics.</title>
        <authorList>
            <person name="Bogema D.R."/>
        </authorList>
    </citation>
    <scope>NUCLEOTIDE SEQUENCE [LARGE SCALE GENOMIC DNA]</scope>
    <source>
        <strain evidence="4">ATCC PRA-179</strain>
        <strain evidence="3">ATCC PRA-31</strain>
    </source>
</reference>
<evidence type="ECO:0000313" key="5">
    <source>
        <dbReference type="Proteomes" id="UP000570595"/>
    </source>
</evidence>
<dbReference type="AlphaFoldDB" id="A0A7J6LFI4"/>
<dbReference type="EMBL" id="JABAHT010000338">
    <property type="protein sequence ID" value="KAF4657770.1"/>
    <property type="molecule type" value="Genomic_DNA"/>
</dbReference>
<organism evidence="4 5">
    <name type="scientific">Perkinsus olseni</name>
    <name type="common">Perkinsus atlanticus</name>
    <dbReference type="NCBI Taxonomy" id="32597"/>
    <lineage>
        <taxon>Eukaryota</taxon>
        <taxon>Sar</taxon>
        <taxon>Alveolata</taxon>
        <taxon>Perkinsozoa</taxon>
        <taxon>Perkinsea</taxon>
        <taxon>Perkinsida</taxon>
        <taxon>Perkinsidae</taxon>
        <taxon>Perkinsus</taxon>
    </lineage>
</organism>
<feature type="compositionally biased region" description="Polar residues" evidence="2">
    <location>
        <begin position="1"/>
        <end position="20"/>
    </location>
</feature>